<gene>
    <name evidence="1" type="ORF">UFOVP74_19</name>
</gene>
<evidence type="ECO:0000313" key="1">
    <source>
        <dbReference type="EMBL" id="CAB4126465.1"/>
    </source>
</evidence>
<organism evidence="1">
    <name type="scientific">uncultured Caudovirales phage</name>
    <dbReference type="NCBI Taxonomy" id="2100421"/>
    <lineage>
        <taxon>Viruses</taxon>
        <taxon>Duplodnaviria</taxon>
        <taxon>Heunggongvirae</taxon>
        <taxon>Uroviricota</taxon>
        <taxon>Caudoviricetes</taxon>
        <taxon>Peduoviridae</taxon>
        <taxon>Maltschvirus</taxon>
        <taxon>Maltschvirus maltsch</taxon>
    </lineage>
</organism>
<reference evidence="1" key="1">
    <citation type="submission" date="2020-04" db="EMBL/GenBank/DDBJ databases">
        <authorList>
            <person name="Chiriac C."/>
            <person name="Salcher M."/>
            <person name="Ghai R."/>
            <person name="Kavagutti S V."/>
        </authorList>
    </citation>
    <scope>NUCLEOTIDE SEQUENCE</scope>
</reference>
<proteinExistence type="predicted"/>
<accession>A0A6J5KYW6</accession>
<name>A0A6J5KYW6_9CAUD</name>
<protein>
    <submittedName>
        <fullName evidence="1">Uncharacterized protein</fullName>
    </submittedName>
</protein>
<dbReference type="EMBL" id="LR796196">
    <property type="protein sequence ID" value="CAB4126465.1"/>
    <property type="molecule type" value="Genomic_DNA"/>
</dbReference>
<sequence>MKSFIRDQVQKAMDLADLQYNMQMQLNNVRDARKAIADFDERPISQTIYADAAERTALVNEHNRQLAIYKEMVDAYALRLATMVDGVIEHLTGLHPYAQAAGLKVIPEPIKEAA</sequence>